<gene>
    <name evidence="1" type="ORF">N322_06183</name>
</gene>
<dbReference type="Proteomes" id="UP000054116">
    <property type="component" value="Unassembled WGS sequence"/>
</dbReference>
<reference evidence="1 2" key="1">
    <citation type="submission" date="2014-04" db="EMBL/GenBank/DDBJ databases">
        <title>Genome evolution of avian class.</title>
        <authorList>
            <person name="Zhang G."/>
            <person name="Li C."/>
        </authorList>
    </citation>
    <scope>NUCLEOTIDE SEQUENCE [LARGE SCALE GENOMIC DNA]</scope>
    <source>
        <strain evidence="1">BGI_N322</strain>
    </source>
</reference>
<evidence type="ECO:0000313" key="2">
    <source>
        <dbReference type="Proteomes" id="UP000054116"/>
    </source>
</evidence>
<feature type="non-terminal residue" evidence="1">
    <location>
        <position position="44"/>
    </location>
</feature>
<dbReference type="AlphaFoldDB" id="A0A091LV77"/>
<protein>
    <submittedName>
        <fullName evidence="1">Uncharacterized protein</fullName>
    </submittedName>
</protein>
<keyword evidence="2" id="KW-1185">Reference proteome</keyword>
<proteinExistence type="predicted"/>
<accession>A0A091LV77</accession>
<feature type="non-terminal residue" evidence="1">
    <location>
        <position position="1"/>
    </location>
</feature>
<name>A0A091LV77_CARIC</name>
<organism evidence="1 2">
    <name type="scientific">Cariama cristata</name>
    <name type="common">Red-legged seriema</name>
    <dbReference type="NCBI Taxonomy" id="54380"/>
    <lineage>
        <taxon>Eukaryota</taxon>
        <taxon>Metazoa</taxon>
        <taxon>Chordata</taxon>
        <taxon>Craniata</taxon>
        <taxon>Vertebrata</taxon>
        <taxon>Euteleostomi</taxon>
        <taxon>Archelosauria</taxon>
        <taxon>Archosauria</taxon>
        <taxon>Dinosauria</taxon>
        <taxon>Saurischia</taxon>
        <taxon>Theropoda</taxon>
        <taxon>Coelurosauria</taxon>
        <taxon>Aves</taxon>
        <taxon>Neognathae</taxon>
        <taxon>Neoaves</taxon>
        <taxon>Telluraves</taxon>
        <taxon>Australaves</taxon>
        <taxon>Cariamiformes</taxon>
        <taxon>Cariamidae</taxon>
        <taxon>Cariama</taxon>
    </lineage>
</organism>
<dbReference type="EMBL" id="KK508578">
    <property type="protein sequence ID" value="KFP62239.1"/>
    <property type="molecule type" value="Genomic_DNA"/>
</dbReference>
<sequence>GLYFQLMLQPEEAARCRWNKVTGFLPVLTPKLTSKCFLFSSNNF</sequence>
<evidence type="ECO:0000313" key="1">
    <source>
        <dbReference type="EMBL" id="KFP62239.1"/>
    </source>
</evidence>